<keyword evidence="2" id="KW-1185">Reference proteome</keyword>
<gene>
    <name evidence="1" type="ORF">DN752_13905</name>
</gene>
<name>A0A2Z4IL79_9BACT</name>
<organism evidence="1 2">
    <name type="scientific">Echinicola strongylocentroti</name>
    <dbReference type="NCBI Taxonomy" id="1795355"/>
    <lineage>
        <taxon>Bacteria</taxon>
        <taxon>Pseudomonadati</taxon>
        <taxon>Bacteroidota</taxon>
        <taxon>Cytophagia</taxon>
        <taxon>Cytophagales</taxon>
        <taxon>Cyclobacteriaceae</taxon>
        <taxon>Echinicola</taxon>
    </lineage>
</organism>
<accession>A0A2Z4IL79</accession>
<sequence>MYALLDQFVQETNKHDGRVYLVSQTQPIKYFLHEHGSLAQAYQKIENDQSPLTDKPFKNLVSEKAFREIGEKHQNEVYFNLLKSNQFGIRLIDEPLNTNKSSTVNQYQLASNVSSKDYVITTSKPAFMKNYSIACIFYSCQTKEASTSSLAIYQKVNGKWALTYDFPLEEW</sequence>
<dbReference type="Proteomes" id="UP000248688">
    <property type="component" value="Chromosome"/>
</dbReference>
<dbReference type="EMBL" id="CP030041">
    <property type="protein sequence ID" value="AWW31133.1"/>
    <property type="molecule type" value="Genomic_DNA"/>
</dbReference>
<proteinExistence type="predicted"/>
<dbReference type="KEGG" id="est:DN752_13905"/>
<dbReference type="OrthoDB" id="837998at2"/>
<evidence type="ECO:0000313" key="2">
    <source>
        <dbReference type="Proteomes" id="UP000248688"/>
    </source>
</evidence>
<reference evidence="1 2" key="1">
    <citation type="submission" date="2018-06" db="EMBL/GenBank/DDBJ databases">
        <title>Echinicola strongylocentroti sp. nov., isolated from a sea urchin Strongylocentrotus intermedius.</title>
        <authorList>
            <person name="Bae S.S."/>
        </authorList>
    </citation>
    <scope>NUCLEOTIDE SEQUENCE [LARGE SCALE GENOMIC DNA]</scope>
    <source>
        <strain evidence="1 2">MEBiC08714</strain>
    </source>
</reference>
<dbReference type="AlphaFoldDB" id="A0A2Z4IL79"/>
<evidence type="ECO:0000313" key="1">
    <source>
        <dbReference type="EMBL" id="AWW31133.1"/>
    </source>
</evidence>
<protein>
    <submittedName>
        <fullName evidence="1">Uncharacterized protein</fullName>
    </submittedName>
</protein>